<evidence type="ECO:0000313" key="2">
    <source>
        <dbReference type="Proteomes" id="UP001143856"/>
    </source>
</evidence>
<evidence type="ECO:0000313" key="1">
    <source>
        <dbReference type="EMBL" id="KAJ2998565.1"/>
    </source>
</evidence>
<dbReference type="EMBL" id="JAPDGR010000023">
    <property type="protein sequence ID" value="KAJ2998565.1"/>
    <property type="molecule type" value="Genomic_DNA"/>
</dbReference>
<reference evidence="1" key="1">
    <citation type="submission" date="2022-10" db="EMBL/GenBank/DDBJ databases">
        <title>Genome Sequence of Xylaria curta.</title>
        <authorList>
            <person name="Buettner E."/>
        </authorList>
    </citation>
    <scope>NUCLEOTIDE SEQUENCE</scope>
    <source>
        <strain evidence="1">Babe10</strain>
    </source>
</reference>
<keyword evidence="2" id="KW-1185">Reference proteome</keyword>
<accession>A0ACC1PR95</accession>
<comment type="caution">
    <text evidence="1">The sequence shown here is derived from an EMBL/GenBank/DDBJ whole genome shotgun (WGS) entry which is preliminary data.</text>
</comment>
<proteinExistence type="predicted"/>
<sequence length="261" mass="28945">MKILCLHGGNQNAQTFQKQLDAAIKVIGNSETAALFDFIDAPIRCAASLAEGRAVCNFFDNITIAEISEAHQWLTSKINAGGPYDGVIGFSQGATLVSTYLLYRQWYSHEESPLFRFAVFISGSIPLEVLKELGVPVPRAAEHVVEEAELRRRADLGPLPSHVSLARQAMFNSDDCFGLNLNKVPLELKIRIPTVHIWGANDPGFPASIHLAGLCDPYIRKTYTHNDAHEVPQDMEDAQQLGQLVLWCMQRSIWPGHLRAQ</sequence>
<dbReference type="Proteomes" id="UP001143856">
    <property type="component" value="Unassembled WGS sequence"/>
</dbReference>
<name>A0ACC1PR95_9PEZI</name>
<organism evidence="1 2">
    <name type="scientific">Xylaria curta</name>
    <dbReference type="NCBI Taxonomy" id="42375"/>
    <lineage>
        <taxon>Eukaryota</taxon>
        <taxon>Fungi</taxon>
        <taxon>Dikarya</taxon>
        <taxon>Ascomycota</taxon>
        <taxon>Pezizomycotina</taxon>
        <taxon>Sordariomycetes</taxon>
        <taxon>Xylariomycetidae</taxon>
        <taxon>Xylariales</taxon>
        <taxon>Xylariaceae</taxon>
        <taxon>Xylaria</taxon>
    </lineage>
</organism>
<protein>
    <submittedName>
        <fullName evidence="1">Uncharacterized protein</fullName>
    </submittedName>
</protein>
<gene>
    <name evidence="1" type="ORF">NUW58_g280</name>
</gene>